<reference evidence="2 3" key="1">
    <citation type="submission" date="2017-02" db="EMBL/GenBank/DDBJ databases">
        <authorList>
            <person name="Peterson S.W."/>
        </authorList>
    </citation>
    <scope>NUCLEOTIDE SEQUENCE [LARGE SCALE GENOMIC DNA]</scope>
    <source>
        <strain evidence="2 3">LMG 22410</strain>
    </source>
</reference>
<dbReference type="GO" id="GO:0008800">
    <property type="term" value="F:beta-lactamase activity"/>
    <property type="evidence" value="ECO:0007669"/>
    <property type="project" value="UniProtKB-EC"/>
</dbReference>
<dbReference type="EC" id="3.5.2.6" evidence="2"/>
<dbReference type="EMBL" id="FUHU01000038">
    <property type="protein sequence ID" value="SJM63902.1"/>
    <property type="molecule type" value="Genomic_DNA"/>
</dbReference>
<dbReference type="AlphaFoldDB" id="A0A1R4G7B3"/>
<protein>
    <submittedName>
        <fullName evidence="2">Beta-lactamase</fullName>
        <ecNumber evidence="2">3.5.2.6</ecNumber>
    </submittedName>
</protein>
<evidence type="ECO:0000313" key="3">
    <source>
        <dbReference type="Proteomes" id="UP000195787"/>
    </source>
</evidence>
<accession>A0A1R4G7B3</accession>
<feature type="domain" description="Beta-lactamase-related" evidence="1">
    <location>
        <begin position="43"/>
        <end position="338"/>
    </location>
</feature>
<keyword evidence="2" id="KW-0378">Hydrolase</keyword>
<gene>
    <name evidence="2" type="ORF">CZ674_09465</name>
</gene>
<dbReference type="Pfam" id="PF00144">
    <property type="entry name" value="Beta-lactamase"/>
    <property type="match status" value="1"/>
</dbReference>
<sequence length="357" mass="38989">MGRQNATDAAVRHIERTTSRRFPVAPTALVAGPRIRLETGDLDQPYFGASIDKVLIATLIAQLGDEGVLTPETPIGELLPSNDIEHLPAAPHVDSARDITVDHLLSHTSGLPDVCDPPRGEQSECSLAMLEQHPERPWTSESMLQQARGMRPIAAPGARFHYSDTGYLLLTRIIEEAAGVAFAQRLRSHIVEPAGMQTAAEWVGASAERLAELAPALAPFWFTKPHQELSQAFASKLTWQSGLGGAASAHGLLAFQRALHAGDLCSREWVDHMSRPRNRKLGGLHYGAGMATLKFEGFMPLLRGLPRPVGGLGILATHMFYYPAHDTHVILNFHSFKRMNASFSTHIRLARLIKAHG</sequence>
<dbReference type="PANTHER" id="PTHR46825:SF9">
    <property type="entry name" value="BETA-LACTAMASE-RELATED DOMAIN-CONTAINING PROTEIN"/>
    <property type="match status" value="1"/>
</dbReference>
<dbReference type="PANTHER" id="PTHR46825">
    <property type="entry name" value="D-ALANYL-D-ALANINE-CARBOXYPEPTIDASE/ENDOPEPTIDASE AMPH"/>
    <property type="match status" value="1"/>
</dbReference>
<dbReference type="RefSeq" id="WP_086992296.1">
    <property type="nucleotide sequence ID" value="NZ_FUHU01000038.1"/>
</dbReference>
<dbReference type="InterPro" id="IPR001466">
    <property type="entry name" value="Beta-lactam-related"/>
</dbReference>
<organism evidence="2 3">
    <name type="scientific">Agrococcus casei LMG 22410</name>
    <dbReference type="NCBI Taxonomy" id="1255656"/>
    <lineage>
        <taxon>Bacteria</taxon>
        <taxon>Bacillati</taxon>
        <taxon>Actinomycetota</taxon>
        <taxon>Actinomycetes</taxon>
        <taxon>Micrococcales</taxon>
        <taxon>Microbacteriaceae</taxon>
        <taxon>Agrococcus</taxon>
    </lineage>
</organism>
<dbReference type="Gene3D" id="3.40.710.10">
    <property type="entry name" value="DD-peptidase/beta-lactamase superfamily"/>
    <property type="match status" value="1"/>
</dbReference>
<dbReference type="OrthoDB" id="9773047at2"/>
<name>A0A1R4G7B3_9MICO</name>
<dbReference type="InterPro" id="IPR012338">
    <property type="entry name" value="Beta-lactam/transpept-like"/>
</dbReference>
<dbReference type="InterPro" id="IPR050491">
    <property type="entry name" value="AmpC-like"/>
</dbReference>
<dbReference type="GeneID" id="303173444"/>
<evidence type="ECO:0000259" key="1">
    <source>
        <dbReference type="Pfam" id="PF00144"/>
    </source>
</evidence>
<dbReference type="Proteomes" id="UP000195787">
    <property type="component" value="Unassembled WGS sequence"/>
</dbReference>
<proteinExistence type="predicted"/>
<dbReference type="SUPFAM" id="SSF56601">
    <property type="entry name" value="beta-lactamase/transpeptidase-like"/>
    <property type="match status" value="1"/>
</dbReference>
<evidence type="ECO:0000313" key="2">
    <source>
        <dbReference type="EMBL" id="SJM63902.1"/>
    </source>
</evidence>
<keyword evidence="3" id="KW-1185">Reference proteome</keyword>